<feature type="signal peptide" evidence="1">
    <location>
        <begin position="1"/>
        <end position="33"/>
    </location>
</feature>
<dbReference type="Proteomes" id="UP001497512">
    <property type="component" value="Chromosome 6"/>
</dbReference>
<evidence type="ECO:0000313" key="2">
    <source>
        <dbReference type="EMBL" id="CAK9228184.1"/>
    </source>
</evidence>
<dbReference type="EMBL" id="OZ019898">
    <property type="protein sequence ID" value="CAK9228184.1"/>
    <property type="molecule type" value="Genomic_DNA"/>
</dbReference>
<keyword evidence="1" id="KW-0732">Signal</keyword>
<keyword evidence="3" id="KW-1185">Reference proteome</keyword>
<protein>
    <submittedName>
        <fullName evidence="2">Uncharacterized protein</fullName>
    </submittedName>
</protein>
<evidence type="ECO:0000313" key="3">
    <source>
        <dbReference type="Proteomes" id="UP001497512"/>
    </source>
</evidence>
<gene>
    <name evidence="2" type="ORF">CSSPTR1EN2_LOCUS18836</name>
</gene>
<accession>A0ABP0UQQ1</accession>
<organism evidence="2 3">
    <name type="scientific">Sphagnum troendelagicum</name>
    <dbReference type="NCBI Taxonomy" id="128251"/>
    <lineage>
        <taxon>Eukaryota</taxon>
        <taxon>Viridiplantae</taxon>
        <taxon>Streptophyta</taxon>
        <taxon>Embryophyta</taxon>
        <taxon>Bryophyta</taxon>
        <taxon>Sphagnophytina</taxon>
        <taxon>Sphagnopsida</taxon>
        <taxon>Sphagnales</taxon>
        <taxon>Sphagnaceae</taxon>
        <taxon>Sphagnum</taxon>
    </lineage>
</organism>
<name>A0ABP0UQQ1_9BRYO</name>
<evidence type="ECO:0000256" key="1">
    <source>
        <dbReference type="SAM" id="SignalP"/>
    </source>
</evidence>
<reference evidence="2" key="1">
    <citation type="submission" date="2024-02" db="EMBL/GenBank/DDBJ databases">
        <authorList>
            <consortium name="ELIXIR-Norway"/>
            <consortium name="Elixir Norway"/>
        </authorList>
    </citation>
    <scope>NUCLEOTIDE SEQUENCE</scope>
</reference>
<sequence length="214" mass="23841">MATASMNFLPSWVLLLLLLLLCSFFPRFPVLEAQFVSPERRVERFIDTQEPVATPWPWEFTINFTTNNGRATGFLAYDWANKQQLIVHGPGSTSCPTKDSCSFLENSVGGTYSIVPSIKQCVNIIPNVGSVPPDWTVQGVFAGVQESNGVLCYRFTYPPTMHEYLETVTGGIPCVFVFPIPSMTYEFLPSTFSLGSPNPDLFQLPEYCSVEELS</sequence>
<proteinExistence type="predicted"/>
<feature type="chain" id="PRO_5047126649" evidence="1">
    <location>
        <begin position="34"/>
        <end position="214"/>
    </location>
</feature>